<dbReference type="Pfam" id="PF23790">
    <property type="entry name" value="Kyano_Gp96"/>
    <property type="match status" value="1"/>
</dbReference>
<dbReference type="KEGG" id="vg:24171249"/>
<dbReference type="EMBL" id="KJ019069">
    <property type="protein sequence ID" value="AIX23966.1"/>
    <property type="molecule type" value="Genomic_DNA"/>
</dbReference>
<sequence length="108" mass="12299">MRKIESNMNAAIKANKNWSNANTSVTTENGISEVRLHGNKIAEVGDDFVRIFDGGYQSNTTKSRLNAIINEFCNAFTDGVFQKNYQWFVRDNKVTKEFVNGYTFVEFA</sequence>
<protein>
    <submittedName>
        <fullName evidence="1">Uncharacterized protein</fullName>
    </submittedName>
</protein>
<dbReference type="GeneID" id="24171249"/>
<dbReference type="InterPro" id="IPR057004">
    <property type="entry name" value="Gp90-like"/>
</dbReference>
<dbReference type="Proteomes" id="UP000033008">
    <property type="component" value="Segment"/>
</dbReference>
<evidence type="ECO:0000313" key="1">
    <source>
        <dbReference type="EMBL" id="AIX23966.1"/>
    </source>
</evidence>
<name>A0A0E3FB38_9CAUD</name>
<organism evidence="1 2">
    <name type="scientific">Synechococcus phage ACG-2014j</name>
    <dbReference type="NCBI Taxonomy" id="1493514"/>
    <lineage>
        <taxon>Viruses</taxon>
        <taxon>Duplodnaviria</taxon>
        <taxon>Heunggongvirae</taxon>
        <taxon>Uroviricota</taxon>
        <taxon>Caudoviricetes</taxon>
        <taxon>Pantevenvirales</taxon>
        <taxon>Kyanoviridae</taxon>
        <taxon>Potamoivirus</taxon>
        <taxon>Potamoivirus tusconj</taxon>
    </lineage>
</organism>
<dbReference type="OrthoDB" id="18760at10239"/>
<evidence type="ECO:0000313" key="2">
    <source>
        <dbReference type="Proteomes" id="UP000033008"/>
    </source>
</evidence>
<accession>A0A0E3FB38</accession>
<proteinExistence type="predicted"/>
<gene>
    <name evidence="1" type="ORF">Syn7803US103_71</name>
</gene>
<reference evidence="1 2" key="1">
    <citation type="submission" date="2013-12" db="EMBL/GenBank/DDBJ databases">
        <title>Ecological redundancy of diverse viral populations within a natural community.</title>
        <authorList>
            <person name="Gregory A.C."/>
            <person name="LaButti K."/>
            <person name="Copeland A."/>
            <person name="Woyke T."/>
            <person name="Sullivan M.B."/>
        </authorList>
    </citation>
    <scope>NUCLEOTIDE SEQUENCE [LARGE SCALE GENOMIC DNA]</scope>
    <source>
        <strain evidence="1">Syn7803US103</strain>
    </source>
</reference>
<dbReference type="RefSeq" id="YP_009134053.1">
    <property type="nucleotide sequence ID" value="NC_026926.1"/>
</dbReference>